<dbReference type="Gene3D" id="3.30.300.30">
    <property type="match status" value="2"/>
</dbReference>
<dbReference type="InterPro" id="IPR009081">
    <property type="entry name" value="PP-bd_ACP"/>
</dbReference>
<gene>
    <name evidence="11" type="ORF">EC604_18060</name>
</gene>
<dbReference type="Gene3D" id="3.40.50.980">
    <property type="match status" value="2"/>
</dbReference>
<dbReference type="Pfam" id="PF00501">
    <property type="entry name" value="AMP-binding"/>
    <property type="match status" value="2"/>
</dbReference>
<sequence length="2179" mass="248194">MKCLAKLQPGVNKLGNLNDRISALSEEQKALLKLKLQSKLHQEAEVQELKLDVDHETLSFSQKRLWFQSQLDVESAAYNIPSAFLLLGDLNPHILERCFYELVERHEILRTNIVVNTEGEPRRNQLSNVEVTIPVVDLTDMSRDDQRKERTRIVQEEIGKPISPTSSSVLWRLLLIRLNQDEHYLVITMHHLIFDGWSVTLMLQELSALYTAFNKQLSSPLEPLTVQYSDYVTWQKHHKSEQVLQKQLKYWSDYLEGAASVLELPTTYVRPSLQTFNGASYVLELSKELNEKLKNLCVSEEATPFMVTLAIFKTLLYRYTEQSDITLGVPVSGRNERQFQQLIGVFVNTLPIRTVFSEEMSFRTLLRTIKMNSLEAFSNQDIPFEDIVQAVQPNRSASMNSLCQVLFTYQKAVPNFQLDHVLMNYQPIDGGTSKFDLSLDILDGGNQYPPKCIFEYNTDLFDFSFMKRMASHFEILLERISADPDALLGQFTYLTPEEINKLKFWQGTTINYSENDNFCTLFEKNAMYKGDSIALSFNGEQVTYRELHERSSKLSTYLIDKPVEAGSVIGICLPKSIEFIVAVMGILKAGAAFLPMDPSYPTSRLEHMVVDSKMELVVTRNDVSCLDFGSCDVEKVLIEEAVLQISTNSCTRMVSGDDLAYVIYTSGSTGLPKGTMVTHRNLIHAYRGWEHEYRLSTETTSHLQMASLSFDVFVGDVVRALGSGSKLVLCPSDLLLEPSRLYKLLYQEKVDCAEFVPAVIRGLMQYLDESNQDLDFMKLIIVGSDTWTMEEYSKLRSFCANDARLISSYGLTEATIDSSYYEYQNDSAHFNETVPIGKPFPNTQLLILDRHRQEVPIGITGELYIAGDGVAKGYIHKSNLSKERFLTISTGIRQTLSVYKTGDLARYLADGNIELVGRSDFQVKIRGYRIEISEIEKNILHVPGVSQCVVVVKEDKHELKYLVGYIICGKEAVATSKDVRDYLKKQLPDYMVPSSVVVLEEFPLTSNGKVNRLLLPTPTVFDMSVDTMYVQPRTELEEIISGIWKDVFGVSRVGIQDDFFELGGYSLLAMKIVALIRKATQVELPLQALFQAPTVEGLAETVASLLNSHSTNISKTNTDLMLMIHADPINKYKPFPLTDIQHAYWIGRNESYELGNVSTHSYDEYEAQFLDIEKFENAWNVLIKRHDMLRTVVTSEGMQKVLSEVPFYQVKVTDLRGKKQEEIKNSIDTTRQEMSHQMLNPHQWPVFDIRITLLEDQKSQIHFSTDAIMWDVWSFVILMRELVLIYTGKESELSPLEISFRDYVMAQQEFKKSKQYKEAFEYWKTRVPTMPPSPELPLSRNPTEIIKPKFVRYHEKLDIESWTRLKTKAMKIGITTTGILLTAFAEVIRKWSKNPDFSLNLTFLNRNSSHAQINQIVGEFTSVLLFEVKNNRTSTFIERARQIQNHLWNDLENNYISGVDLIRELNAIHGGGNQAKMPVVFTSALVVPIPDEKEMPFPIKPVESLGVTQTSQVWLDCGVWDDRNGLYCNWDVVEEMYPPGFIKEMFHVFWSLVKRLAENDEVWNQRCIPLVPMKQLERRNETDPRQQLQCAELLHTLFNKSALIYPNHPAIISSHNILTYDELFRISNQIGRQLRSYDILPNHLVAIYMNKGWEQVAGVLGVMQAGAAYLPIDPDLPEERLRELFEFTDIKYVLTTNELLEKLRNLPSVFAVAISEESLKSWSDEPLDSVQASSDLAYTIFTSGTSGKPKGVMIDHAGAVNTIMDVNRRFAVDHNDKVLALSAFHFDLSVYDIFGSLAAGATIIIPDHHRLLEPAHWEDTIKQNGVTIWNSVPSLMAMYVEHLRNHNKSSTTLRLTLLSGDWIPLSLPSQIRSVSKVEDIVSLGGATEASIWSIFYRINEVEPDWKSIPYGKALSGQKIYVLSDALEPCPDWVTGQIYIGGVGLAKGYFKNEEATKSSFLYHANEHIYRTGDLGRYLPDGNVEFLGRADMQLKIQGYRINPNEICYQLLKHPLVDDAVVLSVGEPKAYQKLVAYYRATENPNNISDELRSFLALKLPKYMIPVAFVRVESYPLNANNKIDYDSLRDGVDWKLHIINNYQAPSTALEKSIAAMISNILQLPLPGVRDTFYELGGDSLQLVKLLTKLREYYSIDLLVGELLQNPTIEKLAICLNQKYGIEK</sequence>
<dbReference type="FunFam" id="3.30.300.30:FF:000010">
    <property type="entry name" value="Enterobactin synthetase component F"/>
    <property type="match status" value="1"/>
</dbReference>
<dbReference type="Gene3D" id="3.30.559.10">
    <property type="entry name" value="Chloramphenicol acetyltransferase-like domain"/>
    <property type="match status" value="2"/>
</dbReference>
<accession>A0A5M9WW82</accession>
<dbReference type="GO" id="GO:0016874">
    <property type="term" value="F:ligase activity"/>
    <property type="evidence" value="ECO:0007669"/>
    <property type="project" value="UniProtKB-KW"/>
</dbReference>
<dbReference type="InterPro" id="IPR045851">
    <property type="entry name" value="AMP-bd_C_sf"/>
</dbReference>
<dbReference type="GO" id="GO:0044550">
    <property type="term" value="P:secondary metabolite biosynthetic process"/>
    <property type="evidence" value="ECO:0007669"/>
    <property type="project" value="TreeGrafter"/>
</dbReference>
<evidence type="ECO:0000259" key="10">
    <source>
        <dbReference type="PROSITE" id="PS50075"/>
    </source>
</evidence>
<dbReference type="Gene3D" id="1.10.1200.10">
    <property type="entry name" value="ACP-like"/>
    <property type="match status" value="1"/>
</dbReference>
<organism evidence="11 12">
    <name type="scientific">Paenibacillus amylolyticus</name>
    <dbReference type="NCBI Taxonomy" id="1451"/>
    <lineage>
        <taxon>Bacteria</taxon>
        <taxon>Bacillati</taxon>
        <taxon>Bacillota</taxon>
        <taxon>Bacilli</taxon>
        <taxon>Bacillales</taxon>
        <taxon>Paenibacillaceae</taxon>
        <taxon>Paenibacillus</taxon>
    </lineage>
</organism>
<dbReference type="FunFam" id="3.30.559.30:FF:000006">
    <property type="entry name" value="Yersiniabactin polyketide/non-ribosomal peptide synthetase"/>
    <property type="match status" value="1"/>
</dbReference>
<dbReference type="InterPro" id="IPR023213">
    <property type="entry name" value="CAT-like_dom_sf"/>
</dbReference>
<dbReference type="GO" id="GO:0005737">
    <property type="term" value="C:cytoplasm"/>
    <property type="evidence" value="ECO:0007669"/>
    <property type="project" value="TreeGrafter"/>
</dbReference>
<dbReference type="Pfam" id="PF13193">
    <property type="entry name" value="AMP-binding_C"/>
    <property type="match status" value="2"/>
</dbReference>
<dbReference type="GO" id="GO:0008610">
    <property type="term" value="P:lipid biosynthetic process"/>
    <property type="evidence" value="ECO:0007669"/>
    <property type="project" value="UniProtKB-ARBA"/>
</dbReference>
<dbReference type="InterPro" id="IPR029058">
    <property type="entry name" value="AB_hydrolase_fold"/>
</dbReference>
<name>A0A5M9WW82_PAEAM</name>
<comment type="pathway">
    <text evidence="2">Siderophore biosynthesis.</text>
</comment>
<comment type="similarity">
    <text evidence="3">Belongs to the ATP-dependent AMP-binding enzyme family.</text>
</comment>
<dbReference type="GO" id="GO:0031177">
    <property type="term" value="F:phosphopantetheine binding"/>
    <property type="evidence" value="ECO:0007669"/>
    <property type="project" value="InterPro"/>
</dbReference>
<dbReference type="SMART" id="SM00823">
    <property type="entry name" value="PKS_PP"/>
    <property type="match status" value="2"/>
</dbReference>
<dbReference type="NCBIfam" id="TIGR01733">
    <property type="entry name" value="AA-adenyl-dom"/>
    <property type="match status" value="2"/>
</dbReference>
<dbReference type="Gene3D" id="3.40.50.1820">
    <property type="entry name" value="alpha/beta hydrolase"/>
    <property type="match status" value="1"/>
</dbReference>
<dbReference type="InterPro" id="IPR020806">
    <property type="entry name" value="PKS_PP-bd"/>
</dbReference>
<dbReference type="NCBIfam" id="NF003417">
    <property type="entry name" value="PRK04813.1"/>
    <property type="match status" value="2"/>
</dbReference>
<dbReference type="SUPFAM" id="SSF52777">
    <property type="entry name" value="CoA-dependent acyltransferases"/>
    <property type="match status" value="4"/>
</dbReference>
<keyword evidence="8" id="KW-0045">Antibiotic biosynthesis</keyword>
<protein>
    <submittedName>
        <fullName evidence="11">Amino acid adenylation domain-containing protein</fullName>
    </submittedName>
</protein>
<dbReference type="SUPFAM" id="SSF56801">
    <property type="entry name" value="Acetyl-CoA synthetase-like"/>
    <property type="match status" value="2"/>
</dbReference>
<evidence type="ECO:0000256" key="8">
    <source>
        <dbReference type="ARBA" id="ARBA00023194"/>
    </source>
</evidence>
<evidence type="ECO:0000256" key="2">
    <source>
        <dbReference type="ARBA" id="ARBA00004924"/>
    </source>
</evidence>
<dbReference type="Gene3D" id="3.40.50.12780">
    <property type="entry name" value="N-terminal domain of ligase-like"/>
    <property type="match status" value="1"/>
</dbReference>
<feature type="domain" description="Carrier" evidence="10">
    <location>
        <begin position="2100"/>
        <end position="2175"/>
    </location>
</feature>
<reference evidence="11 12" key="1">
    <citation type="journal article" date="2019" name="J. Ind. Microbiol. Biotechnol.">
        <title>Paenibacillus amylolyticus 27C64 has a diverse set of carbohydrate-active enzymes and complete pectin deconstruction system.</title>
        <authorList>
            <person name="Keggi C."/>
            <person name="Doran-Peterson J."/>
        </authorList>
    </citation>
    <scope>NUCLEOTIDE SEQUENCE [LARGE SCALE GENOMIC DNA]</scope>
    <source>
        <strain evidence="11 12">27C64</strain>
    </source>
</reference>
<dbReference type="GO" id="GO:0017000">
    <property type="term" value="P:antibiotic biosynthetic process"/>
    <property type="evidence" value="ECO:0007669"/>
    <property type="project" value="UniProtKB-KW"/>
</dbReference>
<dbReference type="InterPro" id="IPR001242">
    <property type="entry name" value="Condensation_dom"/>
</dbReference>
<evidence type="ECO:0000313" key="12">
    <source>
        <dbReference type="Proteomes" id="UP000323664"/>
    </source>
</evidence>
<evidence type="ECO:0000256" key="4">
    <source>
        <dbReference type="ARBA" id="ARBA00022450"/>
    </source>
</evidence>
<dbReference type="Gene3D" id="2.30.38.10">
    <property type="entry name" value="Luciferase, Domain 3"/>
    <property type="match status" value="1"/>
</dbReference>
<dbReference type="EMBL" id="RIAS01000010">
    <property type="protein sequence ID" value="KAA8785739.1"/>
    <property type="molecule type" value="Genomic_DNA"/>
</dbReference>
<dbReference type="FunFam" id="3.30.559.10:FF:000023">
    <property type="entry name" value="Non-ribosomal peptide synthetase"/>
    <property type="match status" value="1"/>
</dbReference>
<dbReference type="PROSITE" id="PS50075">
    <property type="entry name" value="CARRIER"/>
    <property type="match status" value="2"/>
</dbReference>
<dbReference type="SUPFAM" id="SSF47336">
    <property type="entry name" value="ACP-like"/>
    <property type="match status" value="2"/>
</dbReference>
<evidence type="ECO:0000256" key="5">
    <source>
        <dbReference type="ARBA" id="ARBA00022553"/>
    </source>
</evidence>
<keyword evidence="7" id="KW-0677">Repeat</keyword>
<dbReference type="PANTHER" id="PTHR45527">
    <property type="entry name" value="NONRIBOSOMAL PEPTIDE SYNTHETASE"/>
    <property type="match status" value="1"/>
</dbReference>
<proteinExistence type="inferred from homology"/>
<keyword evidence="6" id="KW-0436">Ligase</keyword>
<dbReference type="GO" id="GO:0043041">
    <property type="term" value="P:amino acid activation for nonribosomal peptide biosynthetic process"/>
    <property type="evidence" value="ECO:0007669"/>
    <property type="project" value="TreeGrafter"/>
</dbReference>
<dbReference type="InterPro" id="IPR000873">
    <property type="entry name" value="AMP-dep_synth/lig_dom"/>
</dbReference>
<dbReference type="RefSeq" id="WP_123065502.1">
    <property type="nucleotide sequence ID" value="NZ_RIAS01000010.1"/>
</dbReference>
<dbReference type="Gene3D" id="3.30.559.30">
    <property type="entry name" value="Nonribosomal peptide synthetase, condensation domain"/>
    <property type="match status" value="2"/>
</dbReference>
<dbReference type="PROSITE" id="PS00012">
    <property type="entry name" value="PHOSPHOPANTETHEINE"/>
    <property type="match status" value="1"/>
</dbReference>
<dbReference type="Proteomes" id="UP000323664">
    <property type="component" value="Unassembled WGS sequence"/>
</dbReference>
<dbReference type="CDD" id="cd19531">
    <property type="entry name" value="LCL_NRPS-like"/>
    <property type="match status" value="1"/>
</dbReference>
<dbReference type="InterPro" id="IPR006162">
    <property type="entry name" value="Ppantetheine_attach_site"/>
</dbReference>
<dbReference type="PANTHER" id="PTHR45527:SF1">
    <property type="entry name" value="FATTY ACID SYNTHASE"/>
    <property type="match status" value="1"/>
</dbReference>
<evidence type="ECO:0000256" key="6">
    <source>
        <dbReference type="ARBA" id="ARBA00022598"/>
    </source>
</evidence>
<keyword evidence="5" id="KW-0597">Phosphoprotein</keyword>
<dbReference type="FunFam" id="1.10.1200.10:FF:000005">
    <property type="entry name" value="Nonribosomal peptide synthetase 1"/>
    <property type="match status" value="1"/>
</dbReference>
<comment type="caution">
    <text evidence="11">The sequence shown here is derived from an EMBL/GenBank/DDBJ whole genome shotgun (WGS) entry which is preliminary data.</text>
</comment>
<evidence type="ECO:0000256" key="7">
    <source>
        <dbReference type="ARBA" id="ARBA00022737"/>
    </source>
</evidence>
<evidence type="ECO:0000256" key="1">
    <source>
        <dbReference type="ARBA" id="ARBA00001957"/>
    </source>
</evidence>
<keyword evidence="4" id="KW-0596">Phosphopantetheine</keyword>
<dbReference type="InterPro" id="IPR025110">
    <property type="entry name" value="AMP-bd_C"/>
</dbReference>
<dbReference type="PROSITE" id="PS00455">
    <property type="entry name" value="AMP_BINDING"/>
    <property type="match status" value="1"/>
</dbReference>
<feature type="domain" description="Carrier" evidence="10">
    <location>
        <begin position="1031"/>
        <end position="1106"/>
    </location>
</feature>
<evidence type="ECO:0000313" key="11">
    <source>
        <dbReference type="EMBL" id="KAA8785739.1"/>
    </source>
</evidence>
<comment type="cofactor">
    <cofactor evidence="1">
        <name>pantetheine 4'-phosphate</name>
        <dbReference type="ChEBI" id="CHEBI:47942"/>
    </cofactor>
</comment>
<dbReference type="InterPro" id="IPR057737">
    <property type="entry name" value="Condensation_MtbB-like"/>
</dbReference>
<dbReference type="InterPro" id="IPR036736">
    <property type="entry name" value="ACP-like_sf"/>
</dbReference>
<evidence type="ECO:0000256" key="3">
    <source>
        <dbReference type="ARBA" id="ARBA00006432"/>
    </source>
</evidence>
<dbReference type="InterPro" id="IPR010071">
    <property type="entry name" value="AA_adenyl_dom"/>
</dbReference>
<dbReference type="InterPro" id="IPR020845">
    <property type="entry name" value="AMP-binding_CS"/>
</dbReference>
<dbReference type="Pfam" id="PF00668">
    <property type="entry name" value="Condensation"/>
    <property type="match status" value="2"/>
</dbReference>
<evidence type="ECO:0000256" key="9">
    <source>
        <dbReference type="ARBA" id="ARBA00023268"/>
    </source>
</evidence>
<dbReference type="CDD" id="cd19535">
    <property type="entry name" value="Cyc_NRPS"/>
    <property type="match status" value="1"/>
</dbReference>
<dbReference type="FunFam" id="3.40.50.980:FF:000001">
    <property type="entry name" value="Non-ribosomal peptide synthetase"/>
    <property type="match status" value="2"/>
</dbReference>
<dbReference type="Pfam" id="PF00550">
    <property type="entry name" value="PP-binding"/>
    <property type="match status" value="2"/>
</dbReference>
<dbReference type="InterPro" id="IPR042099">
    <property type="entry name" value="ANL_N_sf"/>
</dbReference>
<dbReference type="CDD" id="cd12114">
    <property type="entry name" value="A_NRPS_TlmIV_like"/>
    <property type="match status" value="1"/>
</dbReference>
<keyword evidence="9" id="KW-0511">Multifunctional enzyme</keyword>